<organism evidence="1 2">
    <name type="scientific">Enterococcus faecalis ATCC 6055</name>
    <dbReference type="NCBI Taxonomy" id="1169311"/>
    <lineage>
        <taxon>Bacteria</taxon>
        <taxon>Bacillati</taxon>
        <taxon>Bacillota</taxon>
        <taxon>Bacilli</taxon>
        <taxon>Lactobacillales</taxon>
        <taxon>Enterococcaceae</taxon>
        <taxon>Enterococcus</taxon>
    </lineage>
</organism>
<dbReference type="Gene3D" id="2.40.450.10">
    <property type="entry name" value="PUA domain-like domain"/>
    <property type="match status" value="1"/>
</dbReference>
<dbReference type="RefSeq" id="WP_010829020.1">
    <property type="nucleotide sequence ID" value="NZ_KB944866.1"/>
</dbReference>
<dbReference type="AlphaFoldDB" id="R3KQ52"/>
<dbReference type="EMBL" id="ASDZ01000030">
    <property type="protein sequence ID" value="EOK10669.1"/>
    <property type="molecule type" value="Genomic_DNA"/>
</dbReference>
<protein>
    <submittedName>
        <fullName evidence="1">Uncharacterized protein</fullName>
    </submittedName>
</protein>
<gene>
    <name evidence="1" type="ORF">WOU_02469</name>
</gene>
<evidence type="ECO:0000313" key="2">
    <source>
        <dbReference type="Proteomes" id="UP000013638"/>
    </source>
</evidence>
<dbReference type="InterPro" id="IPR038201">
    <property type="entry name" value="PrgU-like_sf"/>
</dbReference>
<dbReference type="PATRIC" id="fig|1169311.3.peg.2432"/>
<evidence type="ECO:0000313" key="1">
    <source>
        <dbReference type="EMBL" id="EOK10669.1"/>
    </source>
</evidence>
<name>R3KQ52_ENTFL</name>
<accession>R3KQ52</accession>
<dbReference type="Proteomes" id="UP000013638">
    <property type="component" value="Unassembled WGS sequence"/>
</dbReference>
<sequence>MRFKDETKTLFLVPGAGKDVRLYFNPAKTKLEKIRLSLNKVAELLSNGFIDEEGFLQIESIGLITRSNFKTMIRIEGVQRGKIEQEVVNVSVDTLETRKRHDEKSKPLLSQPYFEFIIAADEKISHEALYNLSKKNEQTLQAIKKQKKKDTFYTKLARNNKSI</sequence>
<dbReference type="HOGENOM" id="CLU_133153_1_0_9"/>
<proteinExistence type="predicted"/>
<reference evidence="1 2" key="1">
    <citation type="submission" date="2013-02" db="EMBL/GenBank/DDBJ databases">
        <title>The Genome Sequence of Enterococcus faecalis ATCC_6055.</title>
        <authorList>
            <consortium name="The Broad Institute Genome Sequencing Platform"/>
            <consortium name="The Broad Institute Genome Sequencing Center for Infectious Disease"/>
            <person name="Earl A.M."/>
            <person name="Gilmore M.S."/>
            <person name="Lebreton F."/>
            <person name="Walker B."/>
            <person name="Young S.K."/>
            <person name="Zeng Q."/>
            <person name="Gargeya S."/>
            <person name="Fitzgerald M."/>
            <person name="Haas B."/>
            <person name="Abouelleil A."/>
            <person name="Alvarado L."/>
            <person name="Arachchi H.M."/>
            <person name="Berlin A.M."/>
            <person name="Chapman S.B."/>
            <person name="Dewar J."/>
            <person name="Goldberg J."/>
            <person name="Griggs A."/>
            <person name="Gujja S."/>
            <person name="Hansen M."/>
            <person name="Howarth C."/>
            <person name="Imamovic A."/>
            <person name="Larimer J."/>
            <person name="McCowan C."/>
            <person name="Murphy C."/>
            <person name="Neiman D."/>
            <person name="Pearson M."/>
            <person name="Priest M."/>
            <person name="Roberts A."/>
            <person name="Saif S."/>
            <person name="Shea T."/>
            <person name="Sisk P."/>
            <person name="Sykes S."/>
            <person name="Wortman J."/>
            <person name="Nusbaum C."/>
            <person name="Birren B."/>
        </authorList>
    </citation>
    <scope>NUCLEOTIDE SEQUENCE [LARGE SCALE GENOMIC DNA]</scope>
    <source>
        <strain evidence="1 2">ATCC 6055</strain>
    </source>
</reference>
<comment type="caution">
    <text evidence="1">The sequence shown here is derived from an EMBL/GenBank/DDBJ whole genome shotgun (WGS) entry which is preliminary data.</text>
</comment>